<name>A0A815FQ27_9BILA</name>
<keyword evidence="3" id="KW-1185">Reference proteome</keyword>
<reference evidence="1" key="1">
    <citation type="submission" date="2021-02" db="EMBL/GenBank/DDBJ databases">
        <authorList>
            <person name="Nowell W R."/>
        </authorList>
    </citation>
    <scope>NUCLEOTIDE SEQUENCE</scope>
</reference>
<sequence>MCLRLKNVIVNVVSQSSLKLDINQTEAAHQIDKPKLNRTVIACFYSHKHSYNLLAANRKLTEQTTDVKPNMIHTCLKSSPAQIDIRLALAVKQ</sequence>
<dbReference type="EMBL" id="CAJNOQ010013868">
    <property type="protein sequence ID" value="CAF1330395.1"/>
    <property type="molecule type" value="Genomic_DNA"/>
</dbReference>
<accession>A0A815FQ27</accession>
<protein>
    <submittedName>
        <fullName evidence="1">Uncharacterized protein</fullName>
    </submittedName>
</protein>
<dbReference type="Proteomes" id="UP000663829">
    <property type="component" value="Unassembled WGS sequence"/>
</dbReference>
<organism evidence="1 3">
    <name type="scientific">Didymodactylos carnosus</name>
    <dbReference type="NCBI Taxonomy" id="1234261"/>
    <lineage>
        <taxon>Eukaryota</taxon>
        <taxon>Metazoa</taxon>
        <taxon>Spiralia</taxon>
        <taxon>Gnathifera</taxon>
        <taxon>Rotifera</taxon>
        <taxon>Eurotatoria</taxon>
        <taxon>Bdelloidea</taxon>
        <taxon>Philodinida</taxon>
        <taxon>Philodinidae</taxon>
        <taxon>Didymodactylos</taxon>
    </lineage>
</organism>
<comment type="caution">
    <text evidence="1">The sequence shown here is derived from an EMBL/GenBank/DDBJ whole genome shotgun (WGS) entry which is preliminary data.</text>
</comment>
<evidence type="ECO:0000313" key="1">
    <source>
        <dbReference type="EMBL" id="CAF1330395.1"/>
    </source>
</evidence>
<evidence type="ECO:0000313" key="2">
    <source>
        <dbReference type="EMBL" id="CAF4183408.1"/>
    </source>
</evidence>
<dbReference type="Proteomes" id="UP000681722">
    <property type="component" value="Unassembled WGS sequence"/>
</dbReference>
<gene>
    <name evidence="1" type="ORF">GPM918_LOCUS29920</name>
    <name evidence="2" type="ORF">SRO942_LOCUS30517</name>
</gene>
<dbReference type="AlphaFoldDB" id="A0A815FQ27"/>
<proteinExistence type="predicted"/>
<evidence type="ECO:0000313" key="3">
    <source>
        <dbReference type="Proteomes" id="UP000663829"/>
    </source>
</evidence>
<dbReference type="EMBL" id="CAJOBC010052790">
    <property type="protein sequence ID" value="CAF4183408.1"/>
    <property type="molecule type" value="Genomic_DNA"/>
</dbReference>